<dbReference type="Proteomes" id="UP000077202">
    <property type="component" value="Unassembled WGS sequence"/>
</dbReference>
<keyword evidence="9" id="KW-1185">Reference proteome</keyword>
<dbReference type="InterPro" id="IPR043502">
    <property type="entry name" value="DNA/RNA_pol_sf"/>
</dbReference>
<evidence type="ECO:0000313" key="8">
    <source>
        <dbReference type="EMBL" id="OAE32620.1"/>
    </source>
</evidence>
<evidence type="ECO:0000256" key="2">
    <source>
        <dbReference type="ARBA" id="ARBA00022695"/>
    </source>
</evidence>
<evidence type="ECO:0000256" key="1">
    <source>
        <dbReference type="ARBA" id="ARBA00022679"/>
    </source>
</evidence>
<evidence type="ECO:0000256" key="3">
    <source>
        <dbReference type="ARBA" id="ARBA00022722"/>
    </source>
</evidence>
<dbReference type="EMBL" id="LVLJ01000779">
    <property type="protein sequence ID" value="OAE32620.1"/>
    <property type="molecule type" value="Genomic_DNA"/>
</dbReference>
<keyword evidence="2" id="KW-0548">Nucleotidyltransferase</keyword>
<keyword evidence="1" id="KW-0808">Transferase</keyword>
<evidence type="ECO:0000256" key="4">
    <source>
        <dbReference type="ARBA" id="ARBA00022759"/>
    </source>
</evidence>
<dbReference type="Pfam" id="PF17917">
    <property type="entry name" value="RT_RNaseH"/>
    <property type="match status" value="1"/>
</dbReference>
<dbReference type="Gene3D" id="3.30.70.270">
    <property type="match status" value="1"/>
</dbReference>
<name>A0A176WHA2_MARPO</name>
<dbReference type="PANTHER" id="PTHR37984:SF5">
    <property type="entry name" value="PROTEIN NYNRIN-LIKE"/>
    <property type="match status" value="1"/>
</dbReference>
<keyword evidence="4" id="KW-0255">Endonuclease</keyword>
<evidence type="ECO:0000256" key="5">
    <source>
        <dbReference type="ARBA" id="ARBA00022801"/>
    </source>
</evidence>
<dbReference type="GO" id="GO:0003964">
    <property type="term" value="F:RNA-directed DNA polymerase activity"/>
    <property type="evidence" value="ECO:0007669"/>
    <property type="project" value="UniProtKB-KW"/>
</dbReference>
<dbReference type="GO" id="GO:0016787">
    <property type="term" value="F:hydrolase activity"/>
    <property type="evidence" value="ECO:0007669"/>
    <property type="project" value="UniProtKB-KW"/>
</dbReference>
<reference evidence="8" key="1">
    <citation type="submission" date="2016-03" db="EMBL/GenBank/DDBJ databases">
        <title>Mechanisms controlling the formation of the plant cell surface in tip-growing cells are functionally conserved among land plants.</title>
        <authorList>
            <person name="Honkanen S."/>
            <person name="Jones V.A."/>
            <person name="Morieri G."/>
            <person name="Champion C."/>
            <person name="Hetherington A.J."/>
            <person name="Kelly S."/>
            <person name="Saint-Marcoux D."/>
            <person name="Proust H."/>
            <person name="Prescott H."/>
            <person name="Dolan L."/>
        </authorList>
    </citation>
    <scope>NUCLEOTIDE SEQUENCE [LARGE SCALE GENOMIC DNA]</scope>
    <source>
        <tissue evidence="8">Whole gametophyte</tissue>
    </source>
</reference>
<keyword evidence="5" id="KW-0378">Hydrolase</keyword>
<dbReference type="FunFam" id="3.30.70.270:FF:000020">
    <property type="entry name" value="Transposon Tf2-6 polyprotein-like Protein"/>
    <property type="match status" value="1"/>
</dbReference>
<dbReference type="InterPro" id="IPR043128">
    <property type="entry name" value="Rev_trsase/Diguanyl_cyclase"/>
</dbReference>
<evidence type="ECO:0000256" key="6">
    <source>
        <dbReference type="ARBA" id="ARBA00022918"/>
    </source>
</evidence>
<gene>
    <name evidence="8" type="ORF">AXG93_3515s1040</name>
</gene>
<accession>A0A176WHA2</accession>
<dbReference type="GO" id="GO:0004519">
    <property type="term" value="F:endonuclease activity"/>
    <property type="evidence" value="ECO:0007669"/>
    <property type="project" value="UniProtKB-KW"/>
</dbReference>
<protein>
    <recommendedName>
        <fullName evidence="7">Reverse transcriptase RNase H-like domain-containing protein</fullName>
    </recommendedName>
</protein>
<dbReference type="AlphaFoldDB" id="A0A176WHA2"/>
<dbReference type="InterPro" id="IPR050951">
    <property type="entry name" value="Retrovirus_Pol_polyprotein"/>
</dbReference>
<dbReference type="PANTHER" id="PTHR37984">
    <property type="entry name" value="PROTEIN CBG26694"/>
    <property type="match status" value="1"/>
</dbReference>
<proteinExistence type="predicted"/>
<comment type="caution">
    <text evidence="8">The sequence shown here is derived from an EMBL/GenBank/DDBJ whole genome shotgun (WGS) entry which is preliminary data.</text>
</comment>
<feature type="domain" description="Reverse transcriptase RNase H-like" evidence="7">
    <location>
        <begin position="177"/>
        <end position="227"/>
    </location>
</feature>
<sequence>MGFMTGVTASSSVLEASRRQVLDLAMDLNCLTWIVSLDLAKLRRLRVDLVVVTPLELGALIGAGIQIELASDTLIFRRPYRYSEMKRDLIRSKTLDLLKTGLVELLHGVQQAKVEAIARITLPTDVSRVCAFMGLANYYRRYVKGFSAIAKPLNQLLKSDQEWQWGDEQERAFVELKARLMAATILRCYLFGTQFTLVTDHQPLKWLMESDKLTGKLARWALILQEYDFQVVHRPGIANLESDVREGVASPPRAGSPTPLEVLAGHGVKAAVEEAARPSARESPRIFVTTEILETKDDTPSKEEEVQSVRGTPTGVLCEQVVPLLRYLDRKATKYGDPRQCGFYVELVRNWTRIKVATNP</sequence>
<dbReference type="InterPro" id="IPR041373">
    <property type="entry name" value="RT_RNaseH"/>
</dbReference>
<dbReference type="SUPFAM" id="SSF56672">
    <property type="entry name" value="DNA/RNA polymerases"/>
    <property type="match status" value="1"/>
</dbReference>
<organism evidence="8 9">
    <name type="scientific">Marchantia polymorpha subsp. ruderalis</name>
    <dbReference type="NCBI Taxonomy" id="1480154"/>
    <lineage>
        <taxon>Eukaryota</taxon>
        <taxon>Viridiplantae</taxon>
        <taxon>Streptophyta</taxon>
        <taxon>Embryophyta</taxon>
        <taxon>Marchantiophyta</taxon>
        <taxon>Marchantiopsida</taxon>
        <taxon>Marchantiidae</taxon>
        <taxon>Marchantiales</taxon>
        <taxon>Marchantiaceae</taxon>
        <taxon>Marchantia</taxon>
    </lineage>
</organism>
<evidence type="ECO:0000313" key="9">
    <source>
        <dbReference type="Proteomes" id="UP000077202"/>
    </source>
</evidence>
<keyword evidence="6" id="KW-0695">RNA-directed DNA polymerase</keyword>
<keyword evidence="3" id="KW-0540">Nuclease</keyword>
<evidence type="ECO:0000259" key="7">
    <source>
        <dbReference type="Pfam" id="PF17917"/>
    </source>
</evidence>